<evidence type="ECO:0000313" key="1">
    <source>
        <dbReference type="EMBL" id="OIR03363.1"/>
    </source>
</evidence>
<sequence>MRFKITSIVGLVVPVLAALLLAGCLTGGGGGPTYDGTWTVGYVDSSFTLPAAASGATVICTVQTPLPTVTLVNGTGSTSQTNTCVGTVSGTQSFIYLISVAVTTSTSIVNAIVNGVPLTGQCISAFGCAAQSGTKSLSLTR</sequence>
<protein>
    <recommendedName>
        <fullName evidence="2">Lipoprotein</fullName>
    </recommendedName>
</protein>
<dbReference type="AlphaFoldDB" id="A0A1J5S608"/>
<proteinExistence type="predicted"/>
<organism evidence="1">
    <name type="scientific">mine drainage metagenome</name>
    <dbReference type="NCBI Taxonomy" id="410659"/>
    <lineage>
        <taxon>unclassified sequences</taxon>
        <taxon>metagenomes</taxon>
        <taxon>ecological metagenomes</taxon>
    </lineage>
</organism>
<comment type="caution">
    <text evidence="1">The sequence shown here is derived from an EMBL/GenBank/DDBJ whole genome shotgun (WGS) entry which is preliminary data.</text>
</comment>
<dbReference type="PROSITE" id="PS51257">
    <property type="entry name" value="PROKAR_LIPOPROTEIN"/>
    <property type="match status" value="1"/>
</dbReference>
<evidence type="ECO:0008006" key="2">
    <source>
        <dbReference type="Google" id="ProtNLM"/>
    </source>
</evidence>
<name>A0A1J5S608_9ZZZZ</name>
<reference evidence="1" key="1">
    <citation type="submission" date="2016-10" db="EMBL/GenBank/DDBJ databases">
        <title>Sequence of Gallionella enrichment culture.</title>
        <authorList>
            <person name="Poehlein A."/>
            <person name="Muehling M."/>
            <person name="Daniel R."/>
        </authorList>
    </citation>
    <scope>NUCLEOTIDE SEQUENCE</scope>
</reference>
<accession>A0A1J5S608</accession>
<gene>
    <name evidence="1" type="ORF">GALL_146360</name>
</gene>
<dbReference type="EMBL" id="MLJW01000067">
    <property type="protein sequence ID" value="OIR03363.1"/>
    <property type="molecule type" value="Genomic_DNA"/>
</dbReference>